<evidence type="ECO:0000313" key="2">
    <source>
        <dbReference type="EMBL" id="TMQ56927.1"/>
    </source>
</evidence>
<evidence type="ECO:0000256" key="1">
    <source>
        <dbReference type="SAM" id="MobiDB-lite"/>
    </source>
</evidence>
<name>A0A538SZV3_UNCEI</name>
<reference evidence="2 3" key="1">
    <citation type="journal article" date="2019" name="Nat. Microbiol.">
        <title>Mediterranean grassland soil C-N compound turnover is dependent on rainfall and depth, and is mediated by genomically divergent microorganisms.</title>
        <authorList>
            <person name="Diamond S."/>
            <person name="Andeer P.F."/>
            <person name="Li Z."/>
            <person name="Crits-Christoph A."/>
            <person name="Burstein D."/>
            <person name="Anantharaman K."/>
            <person name="Lane K.R."/>
            <person name="Thomas B.C."/>
            <person name="Pan C."/>
            <person name="Northen T.R."/>
            <person name="Banfield J.F."/>
        </authorList>
    </citation>
    <scope>NUCLEOTIDE SEQUENCE [LARGE SCALE GENOMIC DNA]</scope>
    <source>
        <strain evidence="2">WS_5</strain>
    </source>
</reference>
<feature type="region of interest" description="Disordered" evidence="1">
    <location>
        <begin position="1"/>
        <end position="36"/>
    </location>
</feature>
<evidence type="ECO:0000313" key="3">
    <source>
        <dbReference type="Proteomes" id="UP000320913"/>
    </source>
</evidence>
<sequence length="36" mass="3837">MRPRERPTKAAPARSRGGGAGVTGDRRPGSFPWSTL</sequence>
<organism evidence="2 3">
    <name type="scientific">Eiseniibacteriota bacterium</name>
    <dbReference type="NCBI Taxonomy" id="2212470"/>
    <lineage>
        <taxon>Bacteria</taxon>
        <taxon>Candidatus Eiseniibacteriota</taxon>
    </lineage>
</organism>
<accession>A0A538SZV3</accession>
<comment type="caution">
    <text evidence="2">The sequence shown here is derived from an EMBL/GenBank/DDBJ whole genome shotgun (WGS) entry which is preliminary data.</text>
</comment>
<dbReference type="EMBL" id="VBOV01000183">
    <property type="protein sequence ID" value="TMQ56927.1"/>
    <property type="molecule type" value="Genomic_DNA"/>
</dbReference>
<dbReference type="Proteomes" id="UP000320913">
    <property type="component" value="Unassembled WGS sequence"/>
</dbReference>
<gene>
    <name evidence="2" type="ORF">E6K75_07630</name>
</gene>
<protein>
    <submittedName>
        <fullName evidence="2">Uncharacterized protein</fullName>
    </submittedName>
</protein>
<dbReference type="AlphaFoldDB" id="A0A538SZV3"/>
<proteinExistence type="predicted"/>